<dbReference type="InterPro" id="IPR003798">
    <property type="entry name" value="DNA_recombination_RmuC"/>
</dbReference>
<accession>A0A1Y1RZJ0</accession>
<evidence type="ECO:0008006" key="8">
    <source>
        <dbReference type="Google" id="ProtNLM"/>
    </source>
</evidence>
<evidence type="ECO:0000256" key="3">
    <source>
        <dbReference type="ARBA" id="ARBA00023054"/>
    </source>
</evidence>
<dbReference type="GO" id="GO:0006310">
    <property type="term" value="P:DNA recombination"/>
    <property type="evidence" value="ECO:0007669"/>
    <property type="project" value="UniProtKB-KW"/>
</dbReference>
<dbReference type="EMBL" id="MWQY01000009">
    <property type="protein sequence ID" value="ORC35343.1"/>
    <property type="molecule type" value="Genomic_DNA"/>
</dbReference>
<keyword evidence="5" id="KW-0812">Transmembrane</keyword>
<evidence type="ECO:0000313" key="7">
    <source>
        <dbReference type="Proteomes" id="UP000192343"/>
    </source>
</evidence>
<name>A0A1Y1RZJ0_9SPIO</name>
<reference evidence="6 7" key="1">
    <citation type="submission" date="2017-03" db="EMBL/GenBank/DDBJ databases">
        <title>Draft Genome sequence of Marispirochaeta sp. strain JC444.</title>
        <authorList>
            <person name="Shivani Y."/>
            <person name="Subhash Y."/>
            <person name="Sasikala C."/>
            <person name="Ramana C."/>
        </authorList>
    </citation>
    <scope>NUCLEOTIDE SEQUENCE [LARGE SCALE GENOMIC DNA]</scope>
    <source>
        <strain evidence="6 7">JC444</strain>
    </source>
</reference>
<dbReference type="PANTHER" id="PTHR30563">
    <property type="entry name" value="DNA RECOMBINATION PROTEIN RMUC"/>
    <property type="match status" value="1"/>
</dbReference>
<keyword evidence="5" id="KW-0472">Membrane</keyword>
<keyword evidence="3" id="KW-0175">Coiled coil</keyword>
<dbReference type="RefSeq" id="WP_083050262.1">
    <property type="nucleotide sequence ID" value="NZ_MWQY01000009.1"/>
</dbReference>
<comment type="function">
    <text evidence="1">Involved in DNA recombination.</text>
</comment>
<sequence length="291" mass="33195">METLQIYLIAAITAACLLALLSLVLLIQIRTRKRETAMPAELISRMDRIDSIAREMETLTRAFLVPRTRGGMGEQLLEDLLKAWLPPQYILLQHRFNNGTRVDAAVRVGDRIVSIDAKFPYESIAPLLDRETGGQNRTRTGELRKIFCGYVDDIAAKYIRPEEKTFHFALLYIPSENLYYRAFIENQNGLMDYALKKSVVPVSPGSLFIYLQTIAVGLKGFALSRHQQELMESLYMLQRDFRSFAKSYTVTGTQLRNAAKNFEDSLGSFIRLETTLERLVEKGPEKSQDET</sequence>
<dbReference type="AlphaFoldDB" id="A0A1Y1RZJ0"/>
<proteinExistence type="inferred from homology"/>
<dbReference type="Pfam" id="PF02646">
    <property type="entry name" value="RmuC"/>
    <property type="match status" value="1"/>
</dbReference>
<feature type="transmembrane region" description="Helical" evidence="5">
    <location>
        <begin position="6"/>
        <end position="27"/>
    </location>
</feature>
<evidence type="ECO:0000256" key="1">
    <source>
        <dbReference type="ARBA" id="ARBA00003416"/>
    </source>
</evidence>
<dbReference type="Proteomes" id="UP000192343">
    <property type="component" value="Unassembled WGS sequence"/>
</dbReference>
<keyword evidence="7" id="KW-1185">Reference proteome</keyword>
<dbReference type="STRING" id="1963862.B4O97_09215"/>
<comment type="similarity">
    <text evidence="2">Belongs to the RmuC family.</text>
</comment>
<keyword evidence="5" id="KW-1133">Transmembrane helix</keyword>
<evidence type="ECO:0000256" key="4">
    <source>
        <dbReference type="ARBA" id="ARBA00023172"/>
    </source>
</evidence>
<comment type="caution">
    <text evidence="6">The sequence shown here is derived from an EMBL/GenBank/DDBJ whole genome shotgun (WGS) entry which is preliminary data.</text>
</comment>
<evidence type="ECO:0000256" key="5">
    <source>
        <dbReference type="SAM" id="Phobius"/>
    </source>
</evidence>
<evidence type="ECO:0000313" key="6">
    <source>
        <dbReference type="EMBL" id="ORC35343.1"/>
    </source>
</evidence>
<evidence type="ECO:0000256" key="2">
    <source>
        <dbReference type="ARBA" id="ARBA00009840"/>
    </source>
</evidence>
<protein>
    <recommendedName>
        <fullName evidence="8">DNA recombination protein RmuC</fullName>
    </recommendedName>
</protein>
<gene>
    <name evidence="6" type="ORF">B4O97_09215</name>
</gene>
<organism evidence="6 7">
    <name type="scientific">Marispirochaeta aestuarii</name>
    <dbReference type="NCBI Taxonomy" id="1963862"/>
    <lineage>
        <taxon>Bacteria</taxon>
        <taxon>Pseudomonadati</taxon>
        <taxon>Spirochaetota</taxon>
        <taxon>Spirochaetia</taxon>
        <taxon>Spirochaetales</taxon>
        <taxon>Spirochaetaceae</taxon>
        <taxon>Marispirochaeta</taxon>
    </lineage>
</organism>
<dbReference type="PANTHER" id="PTHR30563:SF0">
    <property type="entry name" value="DNA RECOMBINATION PROTEIN RMUC"/>
    <property type="match status" value="1"/>
</dbReference>
<dbReference type="OrthoDB" id="370725at2"/>
<keyword evidence="4" id="KW-0233">DNA recombination</keyword>